<accession>U2WTM6</accession>
<gene>
    <name evidence="7" type="ORF">RS24_01912</name>
</gene>
<dbReference type="Proteomes" id="UP000016762">
    <property type="component" value="Unassembled WGS sequence"/>
</dbReference>
<dbReference type="InterPro" id="IPR036942">
    <property type="entry name" value="Beta-barrel_TonB_sf"/>
</dbReference>
<comment type="caution">
    <text evidence="7">The sequence shown here is derived from an EMBL/GenBank/DDBJ whole genome shotgun (WGS) entry which is preliminary data.</text>
</comment>
<comment type="subcellular location">
    <subcellularLocation>
        <location evidence="1 4">Cell outer membrane</location>
    </subcellularLocation>
</comment>
<sequence length="881" mass="98501">MDGLVERLVLTDTGRRSFAAAANSLFGLCLQNQVAKMTNFKQINSSLAAFALLVSFPALTNAQDIDEIQVIGVFIPDEKRNTSEISNVLEAEDFSLAGDSDIAVALTRLPGLSPDTTGKYVVVRGLVERYTSTLLNGTQLPSPDPLKTAVPLDIFPTSIIGNVLVQKTYSAEYPGAFGGGVIDLRTKSVPDEPFLNISLSTGYNSESTLEDGLSYYGSDRDWLTFDDGHRELPSIFRNDYQLTSQTPASLEQYGEAIPNIWSIDFDENLPDVSAKISGGTNRDTDNGRIGVIFALDYTSEYRNHFGEQFSYSATDAGLVIQQNFSDSVCVGQGVSTEYCGFNTTSWNTNLNGLLSVGWEIDANSEIKYTGVLLRSSQKQVQIKGGSTDSNDLENTTRLDWKEREVISNAVSGEHTFDLIDAGETMLDWSLNITNASRDVPLRRRYKYFYDDGPGAFRISTRTDGNLTEYGYMEDESRDFVVNLTQATNLFGFETDIKAGAAYNEKERSSYYLTYHYNMGQVTNRDLLFRVPEVIFGSVNIDPNGIYLQSLTRAADSFSADFKNDQAYWQIDTRLTDTIRISSGYRYEDSEQLVRATDRSTLTPILVTQQIESFLPSATLTWEFADNMQLRFGYSETINRPDSRELSPARFIREDGRTEEGNPNLQFAEIKNYDIRYEWYFGDSDSVTVGVFYKDITNPIEYSIASIGGEGQLDTVANADEAELSGIEVEIEKQLGKYMNRDLFLKANTTYIDSEVMRSAANFGEVTNLVGPMQGQSEILANIQFGFENIEHNEFFNVVLNYVDERVYRLGTNSRPDLIEKPPFELNLVYSRDIYTAYDRPVGLSVKVKNLLDEGAERLQGSEIAESYDIGTTLSIGLNYSF</sequence>
<dbReference type="Pfam" id="PF07715">
    <property type="entry name" value="Plug"/>
    <property type="match status" value="1"/>
</dbReference>
<dbReference type="Pfam" id="PF00593">
    <property type="entry name" value="TonB_dep_Rec_b-barrel"/>
    <property type="match status" value="1"/>
</dbReference>
<protein>
    <submittedName>
        <fullName evidence="7">Major facilitator family transporter protein</fullName>
    </submittedName>
</protein>
<dbReference type="Gene3D" id="2.40.170.20">
    <property type="entry name" value="TonB-dependent receptor, beta-barrel domain"/>
    <property type="match status" value="1"/>
</dbReference>
<organism evidence="7 8">
    <name type="scientific">Candidatus Micropelagius thuwalensis</name>
    <dbReference type="NCBI Taxonomy" id="1397666"/>
    <lineage>
        <taxon>Bacteria</taxon>
        <taxon>Pseudomonadati</taxon>
        <taxon>Pseudomonadota</taxon>
        <taxon>Alphaproteobacteria</taxon>
        <taxon>PS1 clade</taxon>
        <taxon>Candidatus Micropelagius</taxon>
    </lineage>
</organism>
<dbReference type="PATRIC" id="fig|1397666.3.peg.1776"/>
<feature type="domain" description="TonB-dependent receptor plug" evidence="6">
    <location>
        <begin position="79"/>
        <end position="180"/>
    </location>
</feature>
<keyword evidence="2 4" id="KW-0472">Membrane</keyword>
<evidence type="ECO:0000259" key="5">
    <source>
        <dbReference type="Pfam" id="PF00593"/>
    </source>
</evidence>
<dbReference type="EMBL" id="AWXE01000004">
    <property type="protein sequence ID" value="ERL46873.1"/>
    <property type="molecule type" value="Genomic_DNA"/>
</dbReference>
<dbReference type="InterPro" id="IPR037066">
    <property type="entry name" value="Plug_dom_sf"/>
</dbReference>
<dbReference type="InterPro" id="IPR012910">
    <property type="entry name" value="Plug_dom"/>
</dbReference>
<dbReference type="eggNOG" id="COG1629">
    <property type="taxonomic scope" value="Bacteria"/>
</dbReference>
<comment type="similarity">
    <text evidence="4">Belongs to the TonB-dependent receptor family.</text>
</comment>
<evidence type="ECO:0000259" key="6">
    <source>
        <dbReference type="Pfam" id="PF07715"/>
    </source>
</evidence>
<keyword evidence="4" id="KW-0798">TonB box</keyword>
<dbReference type="Gene3D" id="2.170.130.10">
    <property type="entry name" value="TonB-dependent receptor, plug domain"/>
    <property type="match status" value="1"/>
</dbReference>
<dbReference type="OrthoDB" id="9768470at2"/>
<feature type="domain" description="TonB-dependent receptor-like beta-barrel" evidence="5">
    <location>
        <begin position="426"/>
        <end position="850"/>
    </location>
</feature>
<dbReference type="PANTHER" id="PTHR40980:SF5">
    <property type="entry name" value="TONB-DEPENDENT RECEPTOR"/>
    <property type="match status" value="1"/>
</dbReference>
<evidence type="ECO:0000256" key="1">
    <source>
        <dbReference type="ARBA" id="ARBA00004442"/>
    </source>
</evidence>
<name>U2WTM6_9PROT</name>
<dbReference type="AlphaFoldDB" id="U2WTM6"/>
<reference evidence="7 8" key="1">
    <citation type="journal article" date="2014" name="FEMS Microbiol. Ecol.">
        <title>Genomic differentiation among two strains of the PS1 clade isolated from geographically separated marine habitats.</title>
        <authorList>
            <person name="Jimenez-Infante F."/>
            <person name="Ngugi D.K."/>
            <person name="Alam I."/>
            <person name="Rashid M."/>
            <person name="Baalawi W."/>
            <person name="Kamau A.A."/>
            <person name="Bajic V.B."/>
            <person name="Stingl U."/>
        </authorList>
    </citation>
    <scope>NUCLEOTIDE SEQUENCE [LARGE SCALE GENOMIC DNA]</scope>
    <source>
        <strain evidence="7 8">RS24</strain>
    </source>
</reference>
<proteinExistence type="inferred from homology"/>
<evidence type="ECO:0000313" key="8">
    <source>
        <dbReference type="Proteomes" id="UP000016762"/>
    </source>
</evidence>
<dbReference type="InterPro" id="IPR000531">
    <property type="entry name" value="Beta-barrel_TonB"/>
</dbReference>
<dbReference type="SUPFAM" id="SSF56935">
    <property type="entry name" value="Porins"/>
    <property type="match status" value="1"/>
</dbReference>
<dbReference type="GO" id="GO:0009279">
    <property type="term" value="C:cell outer membrane"/>
    <property type="evidence" value="ECO:0007669"/>
    <property type="project" value="UniProtKB-SubCell"/>
</dbReference>
<evidence type="ECO:0000313" key="7">
    <source>
        <dbReference type="EMBL" id="ERL46873.1"/>
    </source>
</evidence>
<evidence type="ECO:0000256" key="3">
    <source>
        <dbReference type="ARBA" id="ARBA00023237"/>
    </source>
</evidence>
<keyword evidence="8" id="KW-1185">Reference proteome</keyword>
<evidence type="ECO:0000256" key="2">
    <source>
        <dbReference type="ARBA" id="ARBA00023136"/>
    </source>
</evidence>
<dbReference type="STRING" id="1397666.RS24_01912"/>
<evidence type="ECO:0000256" key="4">
    <source>
        <dbReference type="RuleBase" id="RU003357"/>
    </source>
</evidence>
<keyword evidence="3" id="KW-0998">Cell outer membrane</keyword>
<dbReference type="PANTHER" id="PTHR40980">
    <property type="entry name" value="PLUG DOMAIN-CONTAINING PROTEIN"/>
    <property type="match status" value="1"/>
</dbReference>